<dbReference type="EMBL" id="JAESVG020000003">
    <property type="protein sequence ID" value="KAG8629162.1"/>
    <property type="molecule type" value="Genomic_DNA"/>
</dbReference>
<evidence type="ECO:0000313" key="10">
    <source>
        <dbReference type="Proteomes" id="UP000809789"/>
    </source>
</evidence>
<dbReference type="SUPFAM" id="SSF81321">
    <property type="entry name" value="Family A G protein-coupled receptor-like"/>
    <property type="match status" value="1"/>
</dbReference>
<feature type="compositionally biased region" description="Polar residues" evidence="5">
    <location>
        <begin position="551"/>
        <end position="565"/>
    </location>
</feature>
<evidence type="ECO:0000259" key="8">
    <source>
        <dbReference type="Pfam" id="PF11970"/>
    </source>
</evidence>
<dbReference type="Proteomes" id="UP000809789">
    <property type="component" value="Unassembled WGS sequence"/>
</dbReference>
<feature type="compositionally biased region" description="Basic and acidic residues" evidence="5">
    <location>
        <begin position="318"/>
        <end position="330"/>
    </location>
</feature>
<feature type="domain" description="G protein-coupled receptor GPR1/2/3 C-terminal" evidence="8">
    <location>
        <begin position="420"/>
        <end position="493"/>
    </location>
</feature>
<organism evidence="9 10">
    <name type="scientific">Elsinoe batatas</name>
    <dbReference type="NCBI Taxonomy" id="2601811"/>
    <lineage>
        <taxon>Eukaryota</taxon>
        <taxon>Fungi</taxon>
        <taxon>Dikarya</taxon>
        <taxon>Ascomycota</taxon>
        <taxon>Pezizomycotina</taxon>
        <taxon>Dothideomycetes</taxon>
        <taxon>Dothideomycetidae</taxon>
        <taxon>Myriangiales</taxon>
        <taxon>Elsinoaceae</taxon>
        <taxon>Elsinoe</taxon>
    </lineage>
</organism>
<dbReference type="OrthoDB" id="5368598at2759"/>
<evidence type="ECO:0000256" key="4">
    <source>
        <dbReference type="ARBA" id="ARBA00023136"/>
    </source>
</evidence>
<dbReference type="PANTHER" id="PTHR23112">
    <property type="entry name" value="G PROTEIN-COUPLED RECEPTOR 157-RELATED"/>
    <property type="match status" value="1"/>
</dbReference>
<comment type="subcellular location">
    <subcellularLocation>
        <location evidence="1">Membrane</location>
        <topology evidence="1">Multi-pass membrane protein</topology>
    </subcellularLocation>
</comment>
<feature type="compositionally biased region" description="Basic and acidic residues" evidence="5">
    <location>
        <begin position="638"/>
        <end position="648"/>
    </location>
</feature>
<evidence type="ECO:0000256" key="2">
    <source>
        <dbReference type="ARBA" id="ARBA00022692"/>
    </source>
</evidence>
<protein>
    <recommendedName>
        <fullName evidence="11">G protein-coupled glucose receptor regulating Gpa2-domain-containing protein</fullName>
    </recommendedName>
</protein>
<feature type="transmembrane region" description="Helical" evidence="6">
    <location>
        <begin position="193"/>
        <end position="211"/>
    </location>
</feature>
<dbReference type="Gene3D" id="1.20.1070.10">
    <property type="entry name" value="Rhodopsin 7-helix transmembrane proteins"/>
    <property type="match status" value="1"/>
</dbReference>
<keyword evidence="10" id="KW-1185">Reference proteome</keyword>
<evidence type="ECO:0000313" key="9">
    <source>
        <dbReference type="EMBL" id="KAG8629162.1"/>
    </source>
</evidence>
<dbReference type="PANTHER" id="PTHR23112:SF37">
    <property type="entry name" value="G PROTEIN-COUPLED RECEPTOR GPR1"/>
    <property type="match status" value="1"/>
</dbReference>
<evidence type="ECO:0000256" key="3">
    <source>
        <dbReference type="ARBA" id="ARBA00022989"/>
    </source>
</evidence>
<dbReference type="GO" id="GO:0004930">
    <property type="term" value="F:G protein-coupled receptor activity"/>
    <property type="evidence" value="ECO:0007669"/>
    <property type="project" value="TreeGrafter"/>
</dbReference>
<feature type="compositionally biased region" description="Basic and acidic residues" evidence="5">
    <location>
        <begin position="675"/>
        <end position="710"/>
    </location>
</feature>
<keyword evidence="3 6" id="KW-1133">Transmembrane helix</keyword>
<evidence type="ECO:0000256" key="6">
    <source>
        <dbReference type="SAM" id="Phobius"/>
    </source>
</evidence>
<dbReference type="GO" id="GO:0007189">
    <property type="term" value="P:adenylate cyclase-activating G protein-coupled receptor signaling pathway"/>
    <property type="evidence" value="ECO:0007669"/>
    <property type="project" value="TreeGrafter"/>
</dbReference>
<feature type="transmembrane region" description="Helical" evidence="6">
    <location>
        <begin position="244"/>
        <end position="268"/>
    </location>
</feature>
<dbReference type="Pfam" id="PF11710">
    <property type="entry name" value="Git3"/>
    <property type="match status" value="1"/>
</dbReference>
<keyword evidence="2 6" id="KW-0812">Transmembrane</keyword>
<feature type="region of interest" description="Disordered" evidence="5">
    <location>
        <begin position="539"/>
        <end position="584"/>
    </location>
</feature>
<name>A0A8K0PI42_9PEZI</name>
<dbReference type="AlphaFoldDB" id="A0A8K0PI42"/>
<dbReference type="Pfam" id="PF11970">
    <property type="entry name" value="GPR_Gpa2_C"/>
    <property type="match status" value="1"/>
</dbReference>
<feature type="compositionally biased region" description="Acidic residues" evidence="5">
    <location>
        <begin position="651"/>
        <end position="674"/>
    </location>
</feature>
<sequence>MTSLASSPPSLTHSNNALSQVFGLVSTLHASSPTLLARVAQTVNPGTATASILTTMGLGGHNLDTNALLSQKQKIIIQYVSVGVASLSVAACLLSIYWFLLMRRNFRRTLVMLLLFSDLFKSSWFLVFPAVSLKVGGILSGSRFCDVGGFFLQAGIESCDVAILMMSIHMSLQVFNPTSGRIGPDGLYRYRNAVYAIWIFLPSFMAGLAFVRQGQGSYLSQGAFCTLPIRPFWYRLALSWIPRYLVWVYITVTAIRIYLHVGAGFTVFAREVDSASKTDPSTVDRSISRRSLVVPKMRRAASYVSEHIPVPFLQQPEPARRPSDGYHQEDDSQEGYSMQSSPTKTFHKPSRDSLSPDAAAQMVSHFQRPRQGSHMTNMTAMTTASSNVIDYGAAQILPGTTASGGPLVNIISTADCTANARRRAIQRQTRLLFIYPCVYMIFMVIPFVQHCFTYSDYFAQHPVFAIQILAPICYAIMGFADCMVFCWREKPWTNIPGSNGTFLGSFCWWRFIGPWADRSPTPSSKEFRVAARAIQKREMEIGPKGEGTHGGSPTTVSDSPLQASHPTFELTDYDNRPGSSGSTTKKFLKTIKVIRPSNRRAFSGHSDQAALAAERAAERLALERAAHTQRRSFLAEKGAGETGKREWFDQLVDEEEGEEEEEEEYDESEEGSEEDGAKLERKDTQREREEREQKRLADEREKRMRDFGAM</sequence>
<comment type="caution">
    <text evidence="9">The sequence shown here is derived from an EMBL/GenBank/DDBJ whole genome shotgun (WGS) entry which is preliminary data.</text>
</comment>
<feature type="transmembrane region" description="Helical" evidence="6">
    <location>
        <begin position="76"/>
        <end position="100"/>
    </location>
</feature>
<feature type="region of interest" description="Disordered" evidence="5">
    <location>
        <begin position="626"/>
        <end position="710"/>
    </location>
</feature>
<feature type="transmembrane region" description="Helical" evidence="6">
    <location>
        <begin position="468"/>
        <end position="487"/>
    </location>
</feature>
<dbReference type="GO" id="GO:0005886">
    <property type="term" value="C:plasma membrane"/>
    <property type="evidence" value="ECO:0007669"/>
    <property type="project" value="TreeGrafter"/>
</dbReference>
<feature type="transmembrane region" description="Helical" evidence="6">
    <location>
        <begin position="431"/>
        <end position="448"/>
    </location>
</feature>
<feature type="domain" description="Glucose receptor Git3-like N-terminal" evidence="7">
    <location>
        <begin position="78"/>
        <end position="263"/>
    </location>
</feature>
<dbReference type="InterPro" id="IPR022596">
    <property type="entry name" value="GPR1/2/3_C"/>
</dbReference>
<keyword evidence="4 6" id="KW-0472">Membrane</keyword>
<evidence type="ECO:0008006" key="11">
    <source>
        <dbReference type="Google" id="ProtNLM"/>
    </source>
</evidence>
<feature type="region of interest" description="Disordered" evidence="5">
    <location>
        <begin position="313"/>
        <end position="374"/>
    </location>
</feature>
<evidence type="ECO:0000256" key="5">
    <source>
        <dbReference type="SAM" id="MobiDB-lite"/>
    </source>
</evidence>
<dbReference type="InterPro" id="IPR023041">
    <property type="entry name" value="Glucose_rcpt_Git3-like_N"/>
</dbReference>
<feature type="compositionally biased region" description="Polar residues" evidence="5">
    <location>
        <begin position="334"/>
        <end position="344"/>
    </location>
</feature>
<evidence type="ECO:0000259" key="7">
    <source>
        <dbReference type="Pfam" id="PF11710"/>
    </source>
</evidence>
<reference evidence="9" key="1">
    <citation type="submission" date="2021-07" db="EMBL/GenBank/DDBJ databases">
        <title>Elsinoe batatas strain:CRI-CJ2 Genome sequencing and assembly.</title>
        <authorList>
            <person name="Huang L."/>
        </authorList>
    </citation>
    <scope>NUCLEOTIDE SEQUENCE</scope>
    <source>
        <strain evidence="9">CRI-CJ2</strain>
    </source>
</reference>
<gene>
    <name evidence="9" type="ORF">KVT40_003027</name>
</gene>
<evidence type="ECO:0000256" key="1">
    <source>
        <dbReference type="ARBA" id="ARBA00004141"/>
    </source>
</evidence>
<accession>A0A8K0PI42</accession>
<proteinExistence type="predicted"/>